<dbReference type="AlphaFoldDB" id="A0A7S2Z5F0"/>
<evidence type="ECO:0000256" key="6">
    <source>
        <dbReference type="SAM" id="MobiDB-lite"/>
    </source>
</evidence>
<evidence type="ECO:0000256" key="5">
    <source>
        <dbReference type="ARBA" id="ARBA00023242"/>
    </source>
</evidence>
<dbReference type="InterPro" id="IPR001005">
    <property type="entry name" value="SANT/Myb"/>
</dbReference>
<protein>
    <recommendedName>
        <fullName evidence="7">Myb-like domain-containing protein</fullName>
    </recommendedName>
</protein>
<name>A0A7S2Z5F0_9CHLO</name>
<dbReference type="GO" id="GO:0035267">
    <property type="term" value="C:NuA4 histone acetyltransferase complex"/>
    <property type="evidence" value="ECO:0007669"/>
    <property type="project" value="InterPro"/>
</dbReference>
<evidence type="ECO:0000256" key="3">
    <source>
        <dbReference type="ARBA" id="ARBA00023015"/>
    </source>
</evidence>
<dbReference type="InterPro" id="IPR032563">
    <property type="entry name" value="DAMP1_SANT-like"/>
</dbReference>
<dbReference type="GO" id="GO:0000812">
    <property type="term" value="C:Swr1 complex"/>
    <property type="evidence" value="ECO:0007669"/>
    <property type="project" value="TreeGrafter"/>
</dbReference>
<evidence type="ECO:0000313" key="8">
    <source>
        <dbReference type="EMBL" id="CAE0021887.1"/>
    </source>
</evidence>
<comment type="subcellular location">
    <subcellularLocation>
        <location evidence="1">Nucleus</location>
    </subcellularLocation>
</comment>
<dbReference type="GO" id="GO:0000122">
    <property type="term" value="P:negative regulation of transcription by RNA polymerase II"/>
    <property type="evidence" value="ECO:0007669"/>
    <property type="project" value="TreeGrafter"/>
</dbReference>
<evidence type="ECO:0000256" key="2">
    <source>
        <dbReference type="ARBA" id="ARBA00022853"/>
    </source>
</evidence>
<evidence type="ECO:0000256" key="4">
    <source>
        <dbReference type="ARBA" id="ARBA00023163"/>
    </source>
</evidence>
<dbReference type="PANTHER" id="PTHR12855">
    <property type="entry name" value="DNA METHYLTRANSFERASE 1-ASSOCIATED PROTEIN 1 FAMILY MEMBER"/>
    <property type="match status" value="1"/>
</dbReference>
<dbReference type="InterPro" id="IPR027109">
    <property type="entry name" value="Swc4/Dmap1"/>
</dbReference>
<dbReference type="PANTHER" id="PTHR12855:SF10">
    <property type="entry name" value="DNA METHYLTRANSFERASE 1-ASSOCIATED PROTEIN 1"/>
    <property type="match status" value="1"/>
</dbReference>
<feature type="domain" description="Myb-like" evidence="7">
    <location>
        <begin position="139"/>
        <end position="191"/>
    </location>
</feature>
<feature type="compositionally biased region" description="Basic and acidic residues" evidence="6">
    <location>
        <begin position="451"/>
        <end position="466"/>
    </location>
</feature>
<keyword evidence="2" id="KW-0156">Chromatin regulator</keyword>
<feature type="compositionally biased region" description="Gly residues" evidence="6">
    <location>
        <begin position="415"/>
        <end position="429"/>
    </location>
</feature>
<proteinExistence type="predicted"/>
<keyword evidence="5" id="KW-0539">Nucleus</keyword>
<dbReference type="GO" id="GO:0006338">
    <property type="term" value="P:chromatin remodeling"/>
    <property type="evidence" value="ECO:0007669"/>
    <property type="project" value="InterPro"/>
</dbReference>
<accession>A0A7S2Z5F0</accession>
<evidence type="ECO:0000256" key="1">
    <source>
        <dbReference type="ARBA" id="ARBA00004123"/>
    </source>
</evidence>
<sequence length="482" mass="52517">MADVKDILGLPKGGAEGAGAGAGAAAKPKAKIQKPAGMSREAFALLDQSHPIMPSVLGQLTKKAKAEKTKIRSQWRWKLFKNAARSDGLELYHWERIHGAPGSKMGTMGADGEYVFSKYNKKIKTYRYDDEEYRTLLSGDPSWSREESDYLMDMCERFDLRFVVIADRYDFNGATRKVEDLKQRYYDVARKLVIAREGSEKAAAHNPVVKRPFNADHERERKRALEIVLARSAAQEREERAILQQAAEIEANRRLESIAAQKSGVVKTDALDEGVHECNYGLFEKRNNPSLCSSTGILQKPAFPGVFARRRFTQKTAQEVMSGLAGGQRTQKVFEAILHEMGLPHLTAATQASCSAWVQLHVEIAELLELKKGELAKGVGASGLPAFLEAADLKPPKAAVEGAGAGAEGDKSQGLDGGAGGAGGSGATGGTPKQEPATVDLTTTPSLTGRRSRDANKRKTPARFDDMAMSTPRSESKRSRTR</sequence>
<keyword evidence="4" id="KW-0804">Transcription</keyword>
<keyword evidence="3" id="KW-0805">Transcription regulation</keyword>
<reference evidence="8" key="1">
    <citation type="submission" date="2021-01" db="EMBL/GenBank/DDBJ databases">
        <authorList>
            <person name="Corre E."/>
            <person name="Pelletier E."/>
            <person name="Niang G."/>
            <person name="Scheremetjew M."/>
            <person name="Finn R."/>
            <person name="Kale V."/>
            <person name="Holt S."/>
            <person name="Cochrane G."/>
            <person name="Meng A."/>
            <person name="Brown T."/>
            <person name="Cohen L."/>
        </authorList>
    </citation>
    <scope>NUCLEOTIDE SEQUENCE</scope>
    <source>
        <strain evidence="8">RCC856</strain>
    </source>
</reference>
<feature type="compositionally biased region" description="Polar residues" evidence="6">
    <location>
        <begin position="440"/>
        <end position="449"/>
    </location>
</feature>
<dbReference type="GO" id="GO:0006281">
    <property type="term" value="P:DNA repair"/>
    <property type="evidence" value="ECO:0007669"/>
    <property type="project" value="InterPro"/>
</dbReference>
<feature type="region of interest" description="Disordered" evidence="6">
    <location>
        <begin position="399"/>
        <end position="482"/>
    </location>
</feature>
<gene>
    <name evidence="8" type="ORF">CLAU1311_LOCUS5639</name>
</gene>
<dbReference type="GO" id="GO:0003714">
    <property type="term" value="F:transcription corepressor activity"/>
    <property type="evidence" value="ECO:0007669"/>
    <property type="project" value="TreeGrafter"/>
</dbReference>
<dbReference type="Gene3D" id="1.10.10.60">
    <property type="entry name" value="Homeodomain-like"/>
    <property type="match status" value="1"/>
</dbReference>
<dbReference type="Pfam" id="PF16282">
    <property type="entry name" value="SANT_DAMP1_like"/>
    <property type="match status" value="1"/>
</dbReference>
<organism evidence="8">
    <name type="scientific">Chloropicon laureae</name>
    <dbReference type="NCBI Taxonomy" id="464258"/>
    <lineage>
        <taxon>Eukaryota</taxon>
        <taxon>Viridiplantae</taxon>
        <taxon>Chlorophyta</taxon>
        <taxon>Chloropicophyceae</taxon>
        <taxon>Chloropicales</taxon>
        <taxon>Chloropicaceae</taxon>
        <taxon>Chloropicon</taxon>
    </lineage>
</organism>
<dbReference type="EMBL" id="HBHU01008681">
    <property type="protein sequence ID" value="CAE0021887.1"/>
    <property type="molecule type" value="Transcribed_RNA"/>
</dbReference>
<evidence type="ECO:0000259" key="7">
    <source>
        <dbReference type="SMART" id="SM00717"/>
    </source>
</evidence>
<dbReference type="FunFam" id="1.10.10.60:FF:000087">
    <property type="entry name" value="DNA methyltransferase 1-associated protein 1"/>
    <property type="match status" value="1"/>
</dbReference>
<dbReference type="SMART" id="SM00717">
    <property type="entry name" value="SANT"/>
    <property type="match status" value="1"/>
</dbReference>